<dbReference type="Proteomes" id="UP000184432">
    <property type="component" value="Unassembled WGS sequence"/>
</dbReference>
<dbReference type="InterPro" id="IPR009057">
    <property type="entry name" value="Homeodomain-like_sf"/>
</dbReference>
<dbReference type="PROSITE" id="PS01124">
    <property type="entry name" value="HTH_ARAC_FAMILY_2"/>
    <property type="match status" value="1"/>
</dbReference>
<dbReference type="GO" id="GO:0043565">
    <property type="term" value="F:sequence-specific DNA binding"/>
    <property type="evidence" value="ECO:0007669"/>
    <property type="project" value="InterPro"/>
</dbReference>
<dbReference type="EMBL" id="FQYP01000007">
    <property type="protein sequence ID" value="SHJ28732.1"/>
    <property type="molecule type" value="Genomic_DNA"/>
</dbReference>
<protein>
    <submittedName>
        <fullName evidence="5">Helix-turn-helix domain-containing protein</fullName>
    </submittedName>
</protein>
<keyword evidence="6" id="KW-1185">Reference proteome</keyword>
<accession>A0A1M6I2R4</accession>
<keyword evidence="1" id="KW-0805">Transcription regulation</keyword>
<dbReference type="AlphaFoldDB" id="A0A1M6I2R4"/>
<dbReference type="STRING" id="570521.SAMN04488508_10779"/>
<reference evidence="6" key="1">
    <citation type="submission" date="2016-11" db="EMBL/GenBank/DDBJ databases">
        <authorList>
            <person name="Varghese N."/>
            <person name="Submissions S."/>
        </authorList>
    </citation>
    <scope>NUCLEOTIDE SEQUENCE [LARGE SCALE GENOMIC DNA]</scope>
    <source>
        <strain evidence="6">DSM 22623</strain>
    </source>
</reference>
<dbReference type="PROSITE" id="PS00041">
    <property type="entry name" value="HTH_ARAC_FAMILY_1"/>
    <property type="match status" value="1"/>
</dbReference>
<dbReference type="GO" id="GO:0003700">
    <property type="term" value="F:DNA-binding transcription factor activity"/>
    <property type="evidence" value="ECO:0007669"/>
    <property type="project" value="InterPro"/>
</dbReference>
<name>A0A1M6I2R4_9FLAO</name>
<keyword evidence="3" id="KW-0804">Transcription</keyword>
<evidence type="ECO:0000256" key="2">
    <source>
        <dbReference type="ARBA" id="ARBA00023125"/>
    </source>
</evidence>
<dbReference type="InterPro" id="IPR018062">
    <property type="entry name" value="HTH_AraC-typ_CS"/>
</dbReference>
<dbReference type="InterPro" id="IPR018060">
    <property type="entry name" value="HTH_AraC"/>
</dbReference>
<feature type="domain" description="HTH araC/xylS-type" evidence="4">
    <location>
        <begin position="188"/>
        <end position="286"/>
    </location>
</feature>
<dbReference type="OrthoDB" id="4480133at2"/>
<dbReference type="PRINTS" id="PR00032">
    <property type="entry name" value="HTHARAC"/>
</dbReference>
<dbReference type="PANTHER" id="PTHR43280:SF2">
    <property type="entry name" value="HTH-TYPE TRANSCRIPTIONAL REGULATOR EXSA"/>
    <property type="match status" value="1"/>
</dbReference>
<evidence type="ECO:0000313" key="5">
    <source>
        <dbReference type="EMBL" id="SHJ28732.1"/>
    </source>
</evidence>
<dbReference type="SMART" id="SM00342">
    <property type="entry name" value="HTH_ARAC"/>
    <property type="match status" value="1"/>
</dbReference>
<sequence>MSFNIPNPFQPELTDAILKFDNQTFIQFHKKEECSKRPIELEQHVITIILKGKKVLISTEQEITAEKNELLFVQKGTYLTSEKILEDGTFSSLLFFIHEDFLNTFKKKYHGYLTKVVSTPVSKMFKVERSENLDTYIKSLLPYFDHPQKTAQPLLQIKLEELLLSLLLSDTKNQLQNYLLSLDKVVNTSFKESIENSIFKNLTIEERAFLSNQSVSSFKRKFKEVFQDSPAHWLREQRLKRAKVLINATDKSIADISYEVGFESPSHFIHIFKKKYGVTPKKLLTK</sequence>
<dbReference type="PANTHER" id="PTHR43280">
    <property type="entry name" value="ARAC-FAMILY TRANSCRIPTIONAL REGULATOR"/>
    <property type="match status" value="1"/>
</dbReference>
<dbReference type="Pfam" id="PF22200">
    <property type="entry name" value="ExsA_N"/>
    <property type="match status" value="1"/>
</dbReference>
<dbReference type="Gene3D" id="1.10.10.60">
    <property type="entry name" value="Homeodomain-like"/>
    <property type="match status" value="2"/>
</dbReference>
<dbReference type="InterPro" id="IPR020449">
    <property type="entry name" value="Tscrpt_reg_AraC-type_HTH"/>
</dbReference>
<dbReference type="SUPFAM" id="SSF46689">
    <property type="entry name" value="Homeodomain-like"/>
    <property type="match status" value="1"/>
</dbReference>
<dbReference type="Pfam" id="PF12833">
    <property type="entry name" value="HTH_18"/>
    <property type="match status" value="1"/>
</dbReference>
<evidence type="ECO:0000313" key="6">
    <source>
        <dbReference type="Proteomes" id="UP000184432"/>
    </source>
</evidence>
<keyword evidence="2" id="KW-0238">DNA-binding</keyword>
<proteinExistence type="predicted"/>
<dbReference type="RefSeq" id="WP_073317887.1">
    <property type="nucleotide sequence ID" value="NZ_FQYP01000007.1"/>
</dbReference>
<gene>
    <name evidence="5" type="ORF">SAMN04488508_10779</name>
</gene>
<evidence type="ECO:0000256" key="1">
    <source>
        <dbReference type="ARBA" id="ARBA00023015"/>
    </source>
</evidence>
<dbReference type="InterPro" id="IPR054015">
    <property type="entry name" value="ExsA-like_N"/>
</dbReference>
<organism evidence="5 6">
    <name type="scientific">Aquimarina spongiae</name>
    <dbReference type="NCBI Taxonomy" id="570521"/>
    <lineage>
        <taxon>Bacteria</taxon>
        <taxon>Pseudomonadati</taxon>
        <taxon>Bacteroidota</taxon>
        <taxon>Flavobacteriia</taxon>
        <taxon>Flavobacteriales</taxon>
        <taxon>Flavobacteriaceae</taxon>
        <taxon>Aquimarina</taxon>
    </lineage>
</organism>
<evidence type="ECO:0000256" key="3">
    <source>
        <dbReference type="ARBA" id="ARBA00023163"/>
    </source>
</evidence>
<evidence type="ECO:0000259" key="4">
    <source>
        <dbReference type="PROSITE" id="PS01124"/>
    </source>
</evidence>